<evidence type="ECO:0000256" key="4">
    <source>
        <dbReference type="ARBA" id="ARBA00022622"/>
    </source>
</evidence>
<dbReference type="EMBL" id="KC611421">
    <property type="protein sequence ID" value="AGH58852.1"/>
    <property type="molecule type" value="Genomic_DNA"/>
</dbReference>
<protein>
    <submittedName>
        <fullName evidence="11">Variant surface glycoprotein 2117</fullName>
    </submittedName>
</protein>
<feature type="domain" description="Trypanosome variant surface glycoprotein B-type N-terminal" evidence="10">
    <location>
        <begin position="11"/>
        <end position="209"/>
    </location>
</feature>
<dbReference type="AlphaFoldDB" id="M4SVT2"/>
<evidence type="ECO:0000259" key="10">
    <source>
        <dbReference type="Pfam" id="PF13206"/>
    </source>
</evidence>
<evidence type="ECO:0000256" key="1">
    <source>
        <dbReference type="ARBA" id="ARBA00002523"/>
    </source>
</evidence>
<keyword evidence="5" id="KW-0732">Signal</keyword>
<dbReference type="VEuPathDB" id="TriTrypDB:Tb427_000800500"/>
<feature type="region of interest" description="Disordered" evidence="9">
    <location>
        <begin position="293"/>
        <end position="314"/>
    </location>
</feature>
<keyword evidence="6" id="KW-0472">Membrane</keyword>
<evidence type="ECO:0000313" key="11">
    <source>
        <dbReference type="EMBL" id="AGH58852.1"/>
    </source>
</evidence>
<feature type="compositionally biased region" description="Polar residues" evidence="9">
    <location>
        <begin position="304"/>
        <end position="314"/>
    </location>
</feature>
<keyword evidence="7" id="KW-0325">Glycoprotein</keyword>
<evidence type="ECO:0000256" key="5">
    <source>
        <dbReference type="ARBA" id="ARBA00022729"/>
    </source>
</evidence>
<keyword evidence="8" id="KW-0449">Lipoprotein</keyword>
<comment type="subcellular location">
    <subcellularLocation>
        <location evidence="2">Cell membrane</location>
        <topology evidence="2">Lipid-anchor</topology>
        <topology evidence="2">GPI-anchor</topology>
    </subcellularLocation>
</comment>
<keyword evidence="4" id="KW-0336">GPI-anchor</keyword>
<dbReference type="InterPro" id="IPR025932">
    <property type="entry name" value="Trypano_VSG_B_N_dom"/>
</dbReference>
<evidence type="ECO:0000256" key="7">
    <source>
        <dbReference type="ARBA" id="ARBA00023180"/>
    </source>
</evidence>
<reference evidence="11" key="2">
    <citation type="journal article" date="2014" name="Mol. Biochem. Parasitol.">
        <title>Capturing the variant surface glycoprotein repertoire (the VSGnome) of Trypanosoma brucei Lister 427.</title>
        <authorList>
            <person name="Cross G.A."/>
            <person name="Kim H.S."/>
            <person name="Wickstead B."/>
        </authorList>
    </citation>
    <scope>NUCLEOTIDE SEQUENCE</scope>
    <source>
        <strain evidence="11">Lister 427</strain>
    </source>
</reference>
<accession>M4SVT2</accession>
<name>M4SVT2_9TRYP</name>
<proteinExistence type="predicted"/>
<dbReference type="Pfam" id="PF13206">
    <property type="entry name" value="VSG_B"/>
    <property type="match status" value="1"/>
</dbReference>
<comment type="function">
    <text evidence="1">VSG forms a coat on the surface of the parasite. The trypanosome evades the immune response of the host by expressing a series of antigenically distinct VSGs from an estimated 1000 VSG genes.</text>
</comment>
<dbReference type="SUPFAM" id="SSF118251">
    <property type="entry name" value="Variant surface glycoprotein MITAT 1.2, VSG 221, C-terminal domain"/>
    <property type="match status" value="1"/>
</dbReference>
<evidence type="ECO:0000256" key="6">
    <source>
        <dbReference type="ARBA" id="ARBA00023136"/>
    </source>
</evidence>
<feature type="non-terminal residue" evidence="11">
    <location>
        <position position="1"/>
    </location>
</feature>
<keyword evidence="3" id="KW-1003">Cell membrane</keyword>
<reference evidence="11" key="1">
    <citation type="submission" date="2013-02" db="EMBL/GenBank/DDBJ databases">
        <authorList>
            <person name="Cross G.A.M."/>
            <person name="Kim H.-S."/>
            <person name="Wickstead B."/>
        </authorList>
    </citation>
    <scope>NUCLEOTIDE SEQUENCE</scope>
    <source>
        <strain evidence="11">Lister 427</strain>
    </source>
</reference>
<organism evidence="11">
    <name type="scientific">Trypanosoma brucei</name>
    <dbReference type="NCBI Taxonomy" id="5691"/>
    <lineage>
        <taxon>Eukaryota</taxon>
        <taxon>Discoba</taxon>
        <taxon>Euglenozoa</taxon>
        <taxon>Kinetoplastea</taxon>
        <taxon>Metakinetoplastina</taxon>
        <taxon>Trypanosomatida</taxon>
        <taxon>Trypanosomatidae</taxon>
        <taxon>Trypanosoma</taxon>
    </lineage>
</organism>
<sequence length="330" mass="33688">AELLLSKKTTLGFEQTKKLIKQALFGAGHDSLPKAIFGSDGSRTTACGTPSSSTAGNSGSNALAAAMLCICGADRSTNPNEACGTAGTTQVTFDGTANSATEAYSELASACAEKQKKARRGLPEQLLAHAIETFLSDINAPKGTSNKLGIMGQISGNGDGPCTGDHSANTGACLYAGTTGKVAATPTWLKTLENAREAAHAEAEAISDALEEANSLVHSNETLSGVIAAALGQAEQKEGDATKQRAHTAASTDKQDNCTARTARDCKDGCKQITENGKAKCVAADIKVTTGGRATAGQGERHSANSTDSTGSSNSFVIKTSPLLLAFLLF</sequence>
<evidence type="ECO:0000256" key="2">
    <source>
        <dbReference type="ARBA" id="ARBA00004609"/>
    </source>
</evidence>
<evidence type="ECO:0000256" key="9">
    <source>
        <dbReference type="SAM" id="MobiDB-lite"/>
    </source>
</evidence>
<dbReference type="GO" id="GO:0098552">
    <property type="term" value="C:side of membrane"/>
    <property type="evidence" value="ECO:0007669"/>
    <property type="project" value="UniProtKB-KW"/>
</dbReference>
<evidence type="ECO:0000256" key="8">
    <source>
        <dbReference type="ARBA" id="ARBA00023288"/>
    </source>
</evidence>
<dbReference type="GO" id="GO:0005886">
    <property type="term" value="C:plasma membrane"/>
    <property type="evidence" value="ECO:0007669"/>
    <property type="project" value="UniProtKB-SubCell"/>
</dbReference>
<evidence type="ECO:0000256" key="3">
    <source>
        <dbReference type="ARBA" id="ARBA00022475"/>
    </source>
</evidence>
<dbReference type="InterPro" id="IPR027446">
    <property type="entry name" value="VSG_C_dom_sf"/>
</dbReference>